<dbReference type="GO" id="GO:0009002">
    <property type="term" value="F:serine-type D-Ala-D-Ala carboxypeptidase activity"/>
    <property type="evidence" value="ECO:0007669"/>
    <property type="project" value="UniProtKB-EC"/>
</dbReference>
<feature type="chain" id="PRO_5035180480" description="serine-type D-Ala-D-Ala carboxypeptidase" evidence="16">
    <location>
        <begin position="21"/>
        <end position="366"/>
    </location>
</feature>
<evidence type="ECO:0000256" key="10">
    <source>
        <dbReference type="ARBA" id="ARBA00022984"/>
    </source>
</evidence>
<reference evidence="18" key="1">
    <citation type="submission" date="2020-08" db="EMBL/GenBank/DDBJ databases">
        <title>Genome public.</title>
        <authorList>
            <person name="Liu C."/>
            <person name="Sun Q."/>
        </authorList>
    </citation>
    <scope>NUCLEOTIDE SEQUENCE</scope>
    <source>
        <strain evidence="18">NSJ-51</strain>
    </source>
</reference>
<accession>A0A8J6IZN5</accession>
<evidence type="ECO:0000256" key="3">
    <source>
        <dbReference type="ARBA" id="ARBA00007164"/>
    </source>
</evidence>
<feature type="signal peptide" evidence="16">
    <location>
        <begin position="1"/>
        <end position="20"/>
    </location>
</feature>
<evidence type="ECO:0000256" key="16">
    <source>
        <dbReference type="SAM" id="SignalP"/>
    </source>
</evidence>
<dbReference type="SUPFAM" id="SSF56601">
    <property type="entry name" value="beta-lactamase/transpeptidase-like"/>
    <property type="match status" value="1"/>
</dbReference>
<keyword evidence="19" id="KW-1185">Reference proteome</keyword>
<keyword evidence="5 18" id="KW-0121">Carboxypeptidase</keyword>
<evidence type="ECO:0000313" key="19">
    <source>
        <dbReference type="Proteomes" id="UP000661435"/>
    </source>
</evidence>
<keyword evidence="10" id="KW-0573">Peptidoglycan synthesis</keyword>
<sequence>MKRILPLLLSLLLLCPPARAAEAAPCVSASAAILVDGESGRVLYAKNPDEERLIASITKLMTALVAVQAQPELGRVVTIKPEWTGAEGSSLYLRAGEQITMEALLYGLLLHSGNDAALAVAGFCGGDTETFVGWMNDKAVALGMEHTHFTNPSGLNEAGHYSSAADMALLARAVLASEPLARIVSTRTITIGGRSLTNHNRLLWRYEGCTGMKTGYTEKAGRTLVSSAERNGRQLIAVTLNDPDDWNDHAALLDYGFTAYSRQVLVQAGQICGSLPVQGSLCRLVSVQAAEGLAYPLARGEELRTELQLPQQVQAPVTAGAEAGRLRVYLGGELVGDLPLCYSRDVRDDRSGPAGLIKRLWDWFGR</sequence>
<dbReference type="Gene3D" id="3.40.710.10">
    <property type="entry name" value="DD-peptidase/beta-lactamase superfamily"/>
    <property type="match status" value="1"/>
</dbReference>
<dbReference type="PANTHER" id="PTHR21581">
    <property type="entry name" value="D-ALANYL-D-ALANINE CARBOXYPEPTIDASE"/>
    <property type="match status" value="1"/>
</dbReference>
<evidence type="ECO:0000256" key="4">
    <source>
        <dbReference type="ARBA" id="ARBA00012448"/>
    </source>
</evidence>
<gene>
    <name evidence="18" type="ORF">H8S57_02850</name>
</gene>
<organism evidence="18 19">
    <name type="scientific">Lawsonibacter hominis</name>
    <dbReference type="NCBI Taxonomy" id="2763053"/>
    <lineage>
        <taxon>Bacteria</taxon>
        <taxon>Bacillati</taxon>
        <taxon>Bacillota</taxon>
        <taxon>Clostridia</taxon>
        <taxon>Eubacteriales</taxon>
        <taxon>Oscillospiraceae</taxon>
        <taxon>Lawsonibacter</taxon>
    </lineage>
</organism>
<evidence type="ECO:0000256" key="6">
    <source>
        <dbReference type="ARBA" id="ARBA00022670"/>
    </source>
</evidence>
<dbReference type="SUPFAM" id="SSF69189">
    <property type="entry name" value="Penicillin-binding protein associated domain"/>
    <property type="match status" value="1"/>
</dbReference>
<dbReference type="InterPro" id="IPR001967">
    <property type="entry name" value="Peptidase_S11_N"/>
</dbReference>
<keyword evidence="11" id="KW-0961">Cell wall biogenesis/degradation</keyword>
<dbReference type="Proteomes" id="UP000661435">
    <property type="component" value="Unassembled WGS sequence"/>
</dbReference>
<dbReference type="GO" id="GO:0008360">
    <property type="term" value="P:regulation of cell shape"/>
    <property type="evidence" value="ECO:0007669"/>
    <property type="project" value="UniProtKB-KW"/>
</dbReference>
<dbReference type="InterPro" id="IPR037167">
    <property type="entry name" value="Peptidase_S11_C_sf"/>
</dbReference>
<feature type="domain" description="Peptidase S11 D-Ala-D-Ala carboxypeptidase A C-terminal" evidence="17">
    <location>
        <begin position="260"/>
        <end position="348"/>
    </location>
</feature>
<evidence type="ECO:0000256" key="9">
    <source>
        <dbReference type="ARBA" id="ARBA00022960"/>
    </source>
</evidence>
<evidence type="ECO:0000256" key="1">
    <source>
        <dbReference type="ARBA" id="ARBA00003217"/>
    </source>
</evidence>
<comment type="caution">
    <text evidence="18">The sequence shown here is derived from an EMBL/GenBank/DDBJ whole genome shotgun (WGS) entry which is preliminary data.</text>
</comment>
<proteinExistence type="inferred from homology"/>
<evidence type="ECO:0000256" key="8">
    <source>
        <dbReference type="ARBA" id="ARBA00022801"/>
    </source>
</evidence>
<dbReference type="InterPro" id="IPR012338">
    <property type="entry name" value="Beta-lactam/transpept-like"/>
</dbReference>
<evidence type="ECO:0000259" key="17">
    <source>
        <dbReference type="SMART" id="SM00936"/>
    </source>
</evidence>
<evidence type="ECO:0000256" key="11">
    <source>
        <dbReference type="ARBA" id="ARBA00023316"/>
    </source>
</evidence>
<dbReference type="InterPro" id="IPR012907">
    <property type="entry name" value="Peptidase_S11_C"/>
</dbReference>
<dbReference type="AlphaFoldDB" id="A0A8J6IZN5"/>
<feature type="active site" evidence="13">
    <location>
        <position position="112"/>
    </location>
</feature>
<dbReference type="GO" id="GO:0006508">
    <property type="term" value="P:proteolysis"/>
    <property type="evidence" value="ECO:0007669"/>
    <property type="project" value="UniProtKB-KW"/>
</dbReference>
<dbReference type="PANTHER" id="PTHR21581:SF33">
    <property type="entry name" value="D-ALANYL-D-ALANINE CARBOXYPEPTIDASE DACB"/>
    <property type="match status" value="1"/>
</dbReference>
<evidence type="ECO:0000256" key="5">
    <source>
        <dbReference type="ARBA" id="ARBA00022645"/>
    </source>
</evidence>
<comment type="similarity">
    <text evidence="3 15">Belongs to the peptidase S11 family.</text>
</comment>
<protein>
    <recommendedName>
        <fullName evidence="4">serine-type D-Ala-D-Ala carboxypeptidase</fullName>
        <ecNumber evidence="4">3.4.16.4</ecNumber>
    </recommendedName>
</protein>
<feature type="active site" description="Proton acceptor" evidence="13">
    <location>
        <position position="59"/>
    </location>
</feature>
<feature type="active site" description="Acyl-ester intermediate" evidence="13">
    <location>
        <position position="56"/>
    </location>
</feature>
<dbReference type="RefSeq" id="WP_186906556.1">
    <property type="nucleotide sequence ID" value="NZ_JACOPP010000002.1"/>
</dbReference>
<dbReference type="InterPro" id="IPR015956">
    <property type="entry name" value="Peniciliin-bd_prot_C_sf"/>
</dbReference>
<dbReference type="Pfam" id="PF00768">
    <property type="entry name" value="Peptidase_S11"/>
    <property type="match status" value="1"/>
</dbReference>
<dbReference type="GO" id="GO:0009252">
    <property type="term" value="P:peptidoglycan biosynthetic process"/>
    <property type="evidence" value="ECO:0007669"/>
    <property type="project" value="UniProtKB-UniPathway"/>
</dbReference>
<dbReference type="InterPro" id="IPR018044">
    <property type="entry name" value="Peptidase_S11"/>
</dbReference>
<evidence type="ECO:0000256" key="14">
    <source>
        <dbReference type="PIRSR" id="PIRSR618044-2"/>
    </source>
</evidence>
<keyword evidence="8" id="KW-0378">Hydrolase</keyword>
<dbReference type="Pfam" id="PF07943">
    <property type="entry name" value="PBP5_C"/>
    <property type="match status" value="1"/>
</dbReference>
<keyword evidence="6" id="KW-0645">Protease</keyword>
<comment type="function">
    <text evidence="1">Removes C-terminal D-alanyl residues from sugar-peptide cell wall precursors.</text>
</comment>
<dbReference type="EC" id="3.4.16.4" evidence="4"/>
<dbReference type="SMART" id="SM00936">
    <property type="entry name" value="PBP5_C"/>
    <property type="match status" value="1"/>
</dbReference>
<dbReference type="Gene3D" id="2.60.410.10">
    <property type="entry name" value="D-Ala-D-Ala carboxypeptidase, C-terminal domain"/>
    <property type="match status" value="1"/>
</dbReference>
<dbReference type="PRINTS" id="PR00725">
    <property type="entry name" value="DADACBPTASE1"/>
</dbReference>
<evidence type="ECO:0000256" key="15">
    <source>
        <dbReference type="RuleBase" id="RU004016"/>
    </source>
</evidence>
<keyword evidence="7 16" id="KW-0732">Signal</keyword>
<name>A0A8J6IZN5_9FIRM</name>
<keyword evidence="9" id="KW-0133">Cell shape</keyword>
<comment type="pathway">
    <text evidence="2">Cell wall biogenesis; peptidoglycan biosynthesis.</text>
</comment>
<dbReference type="GO" id="GO:0071555">
    <property type="term" value="P:cell wall organization"/>
    <property type="evidence" value="ECO:0007669"/>
    <property type="project" value="UniProtKB-KW"/>
</dbReference>
<dbReference type="EMBL" id="JACOPP010000002">
    <property type="protein sequence ID" value="MBC5732667.1"/>
    <property type="molecule type" value="Genomic_DNA"/>
</dbReference>
<feature type="binding site" evidence="14">
    <location>
        <position position="213"/>
    </location>
    <ligand>
        <name>substrate</name>
    </ligand>
</feature>
<evidence type="ECO:0000256" key="12">
    <source>
        <dbReference type="ARBA" id="ARBA00034000"/>
    </source>
</evidence>
<evidence type="ECO:0000256" key="13">
    <source>
        <dbReference type="PIRSR" id="PIRSR618044-1"/>
    </source>
</evidence>
<comment type="catalytic activity">
    <reaction evidence="12">
        <text>Preferential cleavage: (Ac)2-L-Lys-D-Ala-|-D-Ala. Also transpeptidation of peptidyl-alanyl moieties that are N-acyl substituents of D-alanine.</text>
        <dbReference type="EC" id="3.4.16.4"/>
    </reaction>
</comment>
<evidence type="ECO:0000256" key="2">
    <source>
        <dbReference type="ARBA" id="ARBA00004752"/>
    </source>
</evidence>
<dbReference type="UniPathway" id="UPA00219"/>
<evidence type="ECO:0000313" key="18">
    <source>
        <dbReference type="EMBL" id="MBC5732667.1"/>
    </source>
</evidence>
<evidence type="ECO:0000256" key="7">
    <source>
        <dbReference type="ARBA" id="ARBA00022729"/>
    </source>
</evidence>